<dbReference type="PANTHER" id="PTHR33227">
    <property type="entry name" value="STIGMA-SPECIFIC STIG1-LIKE PROTEIN 3"/>
    <property type="match status" value="1"/>
</dbReference>
<dbReference type="Proteomes" id="UP001567538">
    <property type="component" value="Unassembled WGS sequence"/>
</dbReference>
<dbReference type="PANTHER" id="PTHR33227:SF6">
    <property type="entry name" value="PROTEIN GRIM REAPER"/>
    <property type="match status" value="1"/>
</dbReference>
<comment type="caution">
    <text evidence="4">The sequence shown here is derived from an EMBL/GenBank/DDBJ whole genome shotgun (WGS) entry which is preliminary data.</text>
</comment>
<dbReference type="InterPro" id="IPR006969">
    <property type="entry name" value="Stig-like"/>
</dbReference>
<dbReference type="AlphaFoldDB" id="A0ABD1G0U6"/>
<name>A0ABD1G0U6_SALDI</name>
<accession>A0ABD1G0U6</accession>
<evidence type="ECO:0000256" key="2">
    <source>
        <dbReference type="ARBA" id="ARBA00022729"/>
    </source>
</evidence>
<comment type="similarity">
    <text evidence="1">Belongs to the STIG1 family.</text>
</comment>
<evidence type="ECO:0000256" key="3">
    <source>
        <dbReference type="SAM" id="SignalP"/>
    </source>
</evidence>
<evidence type="ECO:0000313" key="4">
    <source>
        <dbReference type="EMBL" id="KAL1537730.1"/>
    </source>
</evidence>
<protein>
    <submittedName>
        <fullName evidence="4">Protein GRIM REAPER-like</fullName>
    </submittedName>
</protein>
<feature type="chain" id="PRO_5044893411" evidence="3">
    <location>
        <begin position="25"/>
        <end position="153"/>
    </location>
</feature>
<keyword evidence="2 3" id="KW-0732">Signal</keyword>
<reference evidence="4 5" key="1">
    <citation type="submission" date="2024-06" db="EMBL/GenBank/DDBJ databases">
        <title>A chromosome level genome sequence of Diviner's sage (Salvia divinorum).</title>
        <authorList>
            <person name="Ford S.A."/>
            <person name="Ro D.-K."/>
            <person name="Ness R.W."/>
            <person name="Phillips M.A."/>
        </authorList>
    </citation>
    <scope>NUCLEOTIDE SEQUENCE [LARGE SCALE GENOMIC DNA]</scope>
    <source>
        <strain evidence="4">SAF-2024a</strain>
        <tissue evidence="4">Leaf</tissue>
    </source>
</reference>
<gene>
    <name evidence="4" type="ORF">AAHA92_30215</name>
</gene>
<organism evidence="4 5">
    <name type="scientific">Salvia divinorum</name>
    <name type="common">Maria pastora</name>
    <name type="synonym">Diviner's sage</name>
    <dbReference type="NCBI Taxonomy" id="28513"/>
    <lineage>
        <taxon>Eukaryota</taxon>
        <taxon>Viridiplantae</taxon>
        <taxon>Streptophyta</taxon>
        <taxon>Embryophyta</taxon>
        <taxon>Tracheophyta</taxon>
        <taxon>Spermatophyta</taxon>
        <taxon>Magnoliopsida</taxon>
        <taxon>eudicotyledons</taxon>
        <taxon>Gunneridae</taxon>
        <taxon>Pentapetalae</taxon>
        <taxon>asterids</taxon>
        <taxon>lamiids</taxon>
        <taxon>Lamiales</taxon>
        <taxon>Lamiaceae</taxon>
        <taxon>Nepetoideae</taxon>
        <taxon>Mentheae</taxon>
        <taxon>Salviinae</taxon>
        <taxon>Salvia</taxon>
        <taxon>Salvia subgen. Calosphace</taxon>
    </lineage>
</organism>
<dbReference type="EMBL" id="JBEAFC010000011">
    <property type="protein sequence ID" value="KAL1537730.1"/>
    <property type="molecule type" value="Genomic_DNA"/>
</dbReference>
<keyword evidence="5" id="KW-1185">Reference proteome</keyword>
<proteinExistence type="inferred from homology"/>
<sequence>MAQTLTILNLLTILSLLLFQTSLSFEDEGIEVEYYLLDSLISTTNAVRSRASRFLASAVKKGARCGAATSHGVACDGVRANNGTCLLYCCKKHCRNVLGDHNNCGVCGHKCRFAERCCSGVCTNVLGNTANCGNCGRKCPRGVECEFGNCGYA</sequence>
<evidence type="ECO:0000313" key="5">
    <source>
        <dbReference type="Proteomes" id="UP001567538"/>
    </source>
</evidence>
<evidence type="ECO:0000256" key="1">
    <source>
        <dbReference type="ARBA" id="ARBA00006010"/>
    </source>
</evidence>
<dbReference type="Pfam" id="PF04885">
    <property type="entry name" value="Stig1"/>
    <property type="match status" value="1"/>
</dbReference>
<feature type="signal peptide" evidence="3">
    <location>
        <begin position="1"/>
        <end position="24"/>
    </location>
</feature>